<dbReference type="AlphaFoldDB" id="A0AAX3WM66"/>
<sequence>MQAEQGSAMGGILKVLRSTAAAAIVLGLLTNLAAAKPFELPESKPIVTISLPDAWGPEEIAKGVQANSPDTGIYVSFEIDNIKNTDKVILDGVKFLAESGVKIDPASEKRGEAKVNGIDMIDINWTGVYEGSVAKVSLTIAVLSPAKIGLLTYWGSPSAEKKYAAQLDGILKSIQPLGQ</sequence>
<evidence type="ECO:0000313" key="1">
    <source>
        <dbReference type="EMBL" id="WHQ72511.1"/>
    </source>
</evidence>
<dbReference type="EMBL" id="CP073633">
    <property type="protein sequence ID" value="WHQ72511.1"/>
    <property type="molecule type" value="Genomic_DNA"/>
</dbReference>
<proteinExistence type="predicted"/>
<reference evidence="1" key="1">
    <citation type="journal article" date="2022" name="Biotechnol. Bioprocess Eng.">
        <title>Pan-genome Analysis Reveals Comparative Genomic Features of Central Metabolic Pathways in Methylorubrum extorquens.</title>
        <authorList>
            <person name="Lee G.M."/>
            <person name="Scott-Nevros Z.K."/>
            <person name="Lee S.-M."/>
            <person name="Kim D."/>
        </authorList>
    </citation>
    <scope>NUCLEOTIDE SEQUENCE</scope>
    <source>
        <strain evidence="1">ATCC 55366</strain>
    </source>
</reference>
<organism evidence="1 2">
    <name type="scientific">Methylorubrum extorquens</name>
    <name type="common">Methylobacterium dichloromethanicum</name>
    <name type="synonym">Methylobacterium extorquens</name>
    <dbReference type="NCBI Taxonomy" id="408"/>
    <lineage>
        <taxon>Bacteria</taxon>
        <taxon>Pseudomonadati</taxon>
        <taxon>Pseudomonadota</taxon>
        <taxon>Alphaproteobacteria</taxon>
        <taxon>Hyphomicrobiales</taxon>
        <taxon>Methylobacteriaceae</taxon>
        <taxon>Methylorubrum</taxon>
    </lineage>
</organism>
<gene>
    <name evidence="1" type="ORF">KEC54_13640</name>
</gene>
<evidence type="ECO:0000313" key="2">
    <source>
        <dbReference type="Proteomes" id="UP001223720"/>
    </source>
</evidence>
<dbReference type="RefSeq" id="WP_283536235.1">
    <property type="nucleotide sequence ID" value="NZ_CP073633.1"/>
</dbReference>
<name>A0AAX3WM66_METEX</name>
<accession>A0AAX3WM66</accession>
<dbReference type="Proteomes" id="UP001223720">
    <property type="component" value="Chromosome"/>
</dbReference>
<evidence type="ECO:0008006" key="3">
    <source>
        <dbReference type="Google" id="ProtNLM"/>
    </source>
</evidence>
<protein>
    <recommendedName>
        <fullName evidence="3">Histidine kinase</fullName>
    </recommendedName>
</protein>